<proteinExistence type="predicted"/>
<reference evidence="2" key="1">
    <citation type="submission" date="2017-02" db="EMBL/GenBank/DDBJ databases">
        <title>Delving into the versatile metabolic prowess of the omnipresent phylum Bacteroidetes.</title>
        <authorList>
            <person name="Nobu M.K."/>
            <person name="Mei R."/>
            <person name="Narihiro T."/>
            <person name="Kuroda K."/>
            <person name="Liu W.-T."/>
        </authorList>
    </citation>
    <scope>NUCLEOTIDE SEQUENCE</scope>
    <source>
        <strain evidence="2">ADurb.Bin160</strain>
    </source>
</reference>
<evidence type="ECO:0000256" key="1">
    <source>
        <dbReference type="SAM" id="Phobius"/>
    </source>
</evidence>
<accession>A0A1V5ZMB6</accession>
<keyword evidence="1" id="KW-1133">Transmembrane helix</keyword>
<keyword evidence="1" id="KW-0812">Transmembrane</keyword>
<dbReference type="Proteomes" id="UP000485621">
    <property type="component" value="Unassembled WGS sequence"/>
</dbReference>
<gene>
    <name evidence="2" type="ORF">BWY04_00851</name>
</gene>
<evidence type="ECO:0000313" key="2">
    <source>
        <dbReference type="EMBL" id="OQB41430.1"/>
    </source>
</evidence>
<dbReference type="EMBL" id="MWDB01000017">
    <property type="protein sequence ID" value="OQB41430.1"/>
    <property type="molecule type" value="Genomic_DNA"/>
</dbReference>
<name>A0A1V5ZMB6_9BACT</name>
<organism evidence="2">
    <name type="scientific">candidate division CPR1 bacterium ADurb.Bin160</name>
    <dbReference type="NCBI Taxonomy" id="1852826"/>
    <lineage>
        <taxon>Bacteria</taxon>
        <taxon>candidate division CPR1</taxon>
    </lineage>
</organism>
<feature type="transmembrane region" description="Helical" evidence="1">
    <location>
        <begin position="6"/>
        <end position="26"/>
    </location>
</feature>
<comment type="caution">
    <text evidence="2">The sequence shown here is derived from an EMBL/GenBank/DDBJ whole genome shotgun (WGS) entry which is preliminary data.</text>
</comment>
<sequence length="94" mass="11505">MLKKFVYIKYIYCGCKIYILYIYCIYIKLFLMDYQDFQNFIKKYDFDQKDLNFLNEIMKTCILPSKAKKPVKKLYSLRLNEEDVNKVKEIAKVK</sequence>
<dbReference type="AlphaFoldDB" id="A0A1V5ZMB6"/>
<keyword evidence="1" id="KW-0472">Membrane</keyword>
<protein>
    <submittedName>
        <fullName evidence="2">Uncharacterized protein</fullName>
    </submittedName>
</protein>